<feature type="transmembrane region" description="Helical" evidence="2">
    <location>
        <begin position="12"/>
        <end position="33"/>
    </location>
</feature>
<evidence type="ECO:0000256" key="1">
    <source>
        <dbReference type="SAM" id="MobiDB-lite"/>
    </source>
</evidence>
<protein>
    <submittedName>
        <fullName evidence="3">Uncharacterized protein</fullName>
    </submittedName>
</protein>
<feature type="compositionally biased region" description="Polar residues" evidence="1">
    <location>
        <begin position="182"/>
        <end position="199"/>
    </location>
</feature>
<evidence type="ECO:0000313" key="4">
    <source>
        <dbReference type="Proteomes" id="UP000790347"/>
    </source>
</evidence>
<evidence type="ECO:0000256" key="2">
    <source>
        <dbReference type="SAM" id="Phobius"/>
    </source>
</evidence>
<feature type="region of interest" description="Disordered" evidence="1">
    <location>
        <begin position="182"/>
        <end position="202"/>
    </location>
</feature>
<keyword evidence="4" id="KW-1185">Reference proteome</keyword>
<keyword evidence="2" id="KW-1133">Transmembrane helix</keyword>
<reference evidence="3" key="2">
    <citation type="journal article" date="2022" name="Res Sq">
        <title>Comparative Genomics Reveals Insights into the Divergent Evolution of Astigmatic Mites and Household Pest Adaptations.</title>
        <authorList>
            <person name="Xiong Q."/>
            <person name="Wan A.T.-Y."/>
            <person name="Liu X.-Y."/>
            <person name="Fung C.S.-H."/>
            <person name="Xiao X."/>
            <person name="Malainual N."/>
            <person name="Hou J."/>
            <person name="Wang L."/>
            <person name="Wang M."/>
            <person name="Yang K."/>
            <person name="Cui Y."/>
            <person name="Leung E."/>
            <person name="Nong W."/>
            <person name="Shin S.-K."/>
            <person name="Au S."/>
            <person name="Jeong K.Y."/>
            <person name="Chew F.T."/>
            <person name="Hui J."/>
            <person name="Leung T.F."/>
            <person name="Tungtrongchitr A."/>
            <person name="Zhong N."/>
            <person name="Liu Z."/>
            <person name="Tsui S."/>
        </authorList>
    </citation>
    <scope>NUCLEOTIDE SEQUENCE</scope>
    <source>
        <strain evidence="3">Derf</strain>
        <tissue evidence="3">Whole organism</tissue>
    </source>
</reference>
<evidence type="ECO:0000313" key="3">
    <source>
        <dbReference type="EMBL" id="KAH9506132.1"/>
    </source>
</evidence>
<organism evidence="3 4">
    <name type="scientific">Dermatophagoides farinae</name>
    <name type="common">American house dust mite</name>
    <dbReference type="NCBI Taxonomy" id="6954"/>
    <lineage>
        <taxon>Eukaryota</taxon>
        <taxon>Metazoa</taxon>
        <taxon>Ecdysozoa</taxon>
        <taxon>Arthropoda</taxon>
        <taxon>Chelicerata</taxon>
        <taxon>Arachnida</taxon>
        <taxon>Acari</taxon>
        <taxon>Acariformes</taxon>
        <taxon>Sarcoptiformes</taxon>
        <taxon>Astigmata</taxon>
        <taxon>Psoroptidia</taxon>
        <taxon>Analgoidea</taxon>
        <taxon>Pyroglyphidae</taxon>
        <taxon>Dermatophagoidinae</taxon>
        <taxon>Dermatophagoides</taxon>
    </lineage>
</organism>
<accession>A0A922HW03</accession>
<keyword evidence="2" id="KW-0812">Transmembrane</keyword>
<dbReference type="Proteomes" id="UP000790347">
    <property type="component" value="Unassembled WGS sequence"/>
</dbReference>
<reference evidence="3" key="1">
    <citation type="submission" date="2013-05" db="EMBL/GenBank/DDBJ databases">
        <authorList>
            <person name="Yim A.K.Y."/>
            <person name="Chan T.F."/>
            <person name="Ji K.M."/>
            <person name="Liu X.Y."/>
            <person name="Zhou J.W."/>
            <person name="Li R.Q."/>
            <person name="Yang K.Y."/>
            <person name="Li J."/>
            <person name="Li M."/>
            <person name="Law P.T.W."/>
            <person name="Wu Y.L."/>
            <person name="Cai Z.L."/>
            <person name="Qin H."/>
            <person name="Bao Y."/>
            <person name="Leung R.K.K."/>
            <person name="Ng P.K.S."/>
            <person name="Zou J."/>
            <person name="Zhong X.J."/>
            <person name="Ran P.X."/>
            <person name="Zhong N.S."/>
            <person name="Liu Z.G."/>
            <person name="Tsui S.K.W."/>
        </authorList>
    </citation>
    <scope>NUCLEOTIDE SEQUENCE</scope>
    <source>
        <strain evidence="3">Derf</strain>
        <tissue evidence="3">Whole organism</tissue>
    </source>
</reference>
<dbReference type="EMBL" id="ASGP02000005">
    <property type="protein sequence ID" value="KAH9506132.1"/>
    <property type="molecule type" value="Genomic_DNA"/>
</dbReference>
<proteinExistence type="predicted"/>
<dbReference type="AlphaFoldDB" id="A0A922HW03"/>
<comment type="caution">
    <text evidence="3">The sequence shown here is derived from an EMBL/GenBank/DDBJ whole genome shotgun (WGS) entry which is preliminary data.</text>
</comment>
<sequence>MNTSKRSTIPFILIGLIIIHLMIPKIESISAYWTPILSKVCSSNVSKNITQSLFACDKLMDQQLSTIFDDCVRQVNPQIKTEKLGRPKLCYYLKQGMQLDQCKMARYQSEGITLPELVDREQDHTWCLMKIAQPLGWERLCSDHPTDITFIMAKQQAIQNCEHRFIEITTPIRDCYRHQVQPNLHHQQQNTSQNRNGNKMNRDRYRPAACLSFQYSRKIWKCLAEKDDANQQSMHRNANLYISCLRSIRPSSSSSQSMMMMA</sequence>
<keyword evidence="2" id="KW-0472">Membrane</keyword>
<gene>
    <name evidence="3" type="ORF">DERF_010875</name>
</gene>
<name>A0A922HW03_DERFA</name>